<organism evidence="2 3">
    <name type="scientific">Zhihengliuella salsuginis</name>
    <dbReference type="NCBI Taxonomy" id="578222"/>
    <lineage>
        <taxon>Bacteria</taxon>
        <taxon>Bacillati</taxon>
        <taxon>Actinomycetota</taxon>
        <taxon>Actinomycetes</taxon>
        <taxon>Micrococcales</taxon>
        <taxon>Micrococcaceae</taxon>
        <taxon>Zhihengliuella</taxon>
    </lineage>
</organism>
<proteinExistence type="predicted"/>
<accession>A0ABQ3GIE4</accession>
<name>A0ABQ3GIE4_9MICC</name>
<dbReference type="EMBL" id="BMXK01000008">
    <property type="protein sequence ID" value="GHD08696.1"/>
    <property type="molecule type" value="Genomic_DNA"/>
</dbReference>
<protein>
    <submittedName>
        <fullName evidence="2">Uncharacterized protein</fullName>
    </submittedName>
</protein>
<keyword evidence="3" id="KW-1185">Reference proteome</keyword>
<sequence length="73" mass="7546">MSSKPRARKSHSIQQLDPDVGTGRIDTAGLEGSALAGSAQADGEDGGLSDGETRDLPAPDAALRMRTAGRLRE</sequence>
<comment type="caution">
    <text evidence="2">The sequence shown here is derived from an EMBL/GenBank/DDBJ whole genome shotgun (WGS) entry which is preliminary data.</text>
</comment>
<evidence type="ECO:0000313" key="2">
    <source>
        <dbReference type="EMBL" id="GHD08696.1"/>
    </source>
</evidence>
<feature type="region of interest" description="Disordered" evidence="1">
    <location>
        <begin position="1"/>
        <end position="73"/>
    </location>
</feature>
<dbReference type="Proteomes" id="UP000642819">
    <property type="component" value="Unassembled WGS sequence"/>
</dbReference>
<gene>
    <name evidence="2" type="ORF">GCM10008096_20610</name>
</gene>
<feature type="compositionally biased region" description="Basic residues" evidence="1">
    <location>
        <begin position="1"/>
        <end position="11"/>
    </location>
</feature>
<evidence type="ECO:0000313" key="3">
    <source>
        <dbReference type="Proteomes" id="UP000642819"/>
    </source>
</evidence>
<reference evidence="3" key="1">
    <citation type="journal article" date="2019" name="Int. J. Syst. Evol. Microbiol.">
        <title>The Global Catalogue of Microorganisms (GCM) 10K type strain sequencing project: providing services to taxonomists for standard genome sequencing and annotation.</title>
        <authorList>
            <consortium name="The Broad Institute Genomics Platform"/>
            <consortium name="The Broad Institute Genome Sequencing Center for Infectious Disease"/>
            <person name="Wu L."/>
            <person name="Ma J."/>
        </authorList>
    </citation>
    <scope>NUCLEOTIDE SEQUENCE [LARGE SCALE GENOMIC DNA]</scope>
    <source>
        <strain evidence="3">KCTC 19466</strain>
    </source>
</reference>
<evidence type="ECO:0000256" key="1">
    <source>
        <dbReference type="SAM" id="MobiDB-lite"/>
    </source>
</evidence>
<feature type="compositionally biased region" description="Low complexity" evidence="1">
    <location>
        <begin position="28"/>
        <end position="41"/>
    </location>
</feature>